<dbReference type="InterPro" id="IPR027283">
    <property type="entry name" value="YerD"/>
</dbReference>
<dbReference type="Proteomes" id="UP000078596">
    <property type="component" value="Chromosome"/>
</dbReference>
<proteinExistence type="inferred from homology"/>
<dbReference type="GO" id="GO:0015930">
    <property type="term" value="F:glutamate synthase activity"/>
    <property type="evidence" value="ECO:0007669"/>
    <property type="project" value="InterPro"/>
</dbReference>
<reference evidence="5 6" key="1">
    <citation type="submission" date="2016-06" db="EMBL/GenBank/DDBJ databases">
        <title>Insight into the functional genes involving in sulfur oxidation in Pearl River water.</title>
        <authorList>
            <person name="Luo J."/>
            <person name="Tan X."/>
            <person name="Lin W."/>
        </authorList>
    </citation>
    <scope>NUCLEOTIDE SEQUENCE [LARGE SCALE GENOMIC DNA]</scope>
    <source>
        <strain evidence="5 6">LS2</strain>
    </source>
</reference>
<dbReference type="SUPFAM" id="SSF51395">
    <property type="entry name" value="FMN-linked oxidoreductases"/>
    <property type="match status" value="1"/>
</dbReference>
<protein>
    <submittedName>
        <fullName evidence="5">Glutamate synthase</fullName>
    </submittedName>
</protein>
<evidence type="ECO:0000313" key="6">
    <source>
        <dbReference type="Proteomes" id="UP000078596"/>
    </source>
</evidence>
<dbReference type="STRING" id="1860122.A9404_02880"/>
<evidence type="ECO:0000256" key="3">
    <source>
        <dbReference type="SAM" id="Phobius"/>
    </source>
</evidence>
<feature type="domain" description="Glutamate synthase" evidence="4">
    <location>
        <begin position="156"/>
        <end position="484"/>
    </location>
</feature>
<keyword evidence="6" id="KW-1185">Reference proteome</keyword>
<dbReference type="PANTHER" id="PTHR43819">
    <property type="entry name" value="ARCHAEAL-TYPE GLUTAMATE SYNTHASE [NADPH]"/>
    <property type="match status" value="1"/>
</dbReference>
<evidence type="ECO:0000313" key="5">
    <source>
        <dbReference type="EMBL" id="ANJ66464.1"/>
    </source>
</evidence>
<dbReference type="GO" id="GO:0006537">
    <property type="term" value="P:glutamate biosynthetic process"/>
    <property type="evidence" value="ECO:0007669"/>
    <property type="project" value="InterPro"/>
</dbReference>
<evidence type="ECO:0000256" key="1">
    <source>
        <dbReference type="ARBA" id="ARBA00009716"/>
    </source>
</evidence>
<dbReference type="Pfam" id="PF01645">
    <property type="entry name" value="Glu_synthase"/>
    <property type="match status" value="1"/>
</dbReference>
<dbReference type="CDD" id="cd02808">
    <property type="entry name" value="GltS_FMN"/>
    <property type="match status" value="1"/>
</dbReference>
<dbReference type="InterPro" id="IPR013785">
    <property type="entry name" value="Aldolase_TIM"/>
</dbReference>
<accession>A0A191ZF15</accession>
<dbReference type="PIRSF" id="PIRSF006429">
    <property type="entry name" value="GOGAT_lg_2"/>
    <property type="match status" value="1"/>
</dbReference>
<keyword evidence="3" id="KW-0812">Transmembrane</keyword>
<dbReference type="RefSeq" id="WP_066098493.1">
    <property type="nucleotide sequence ID" value="NZ_CP016027.1"/>
</dbReference>
<gene>
    <name evidence="5" type="ORF">A9404_02880</name>
</gene>
<comment type="similarity">
    <text evidence="1 2">Belongs to the glutamate synthase family.</text>
</comment>
<dbReference type="PANTHER" id="PTHR43819:SF1">
    <property type="entry name" value="ARCHAEAL-TYPE GLUTAMATE SYNTHASE [NADPH]"/>
    <property type="match status" value="1"/>
</dbReference>
<keyword evidence="3" id="KW-1133">Transmembrane helix</keyword>
<dbReference type="InterPro" id="IPR024188">
    <property type="entry name" value="GltB"/>
</dbReference>
<dbReference type="OrthoDB" id="9758182at2"/>
<evidence type="ECO:0000256" key="2">
    <source>
        <dbReference type="PIRNR" id="PIRNR006429"/>
    </source>
</evidence>
<evidence type="ECO:0000259" key="4">
    <source>
        <dbReference type="Pfam" id="PF01645"/>
    </source>
</evidence>
<organism evidence="5 6">
    <name type="scientific">Halothiobacillus diazotrophicus</name>
    <dbReference type="NCBI Taxonomy" id="1860122"/>
    <lineage>
        <taxon>Bacteria</taxon>
        <taxon>Pseudomonadati</taxon>
        <taxon>Pseudomonadota</taxon>
        <taxon>Gammaproteobacteria</taxon>
        <taxon>Chromatiales</taxon>
        <taxon>Halothiobacillaceae</taxon>
        <taxon>Halothiobacillus</taxon>
    </lineage>
</organism>
<dbReference type="PIRSF" id="PIRSF500060">
    <property type="entry name" value="UCP500060"/>
    <property type="match status" value="1"/>
</dbReference>
<dbReference type="EMBL" id="CP016027">
    <property type="protein sequence ID" value="ANJ66464.1"/>
    <property type="molecule type" value="Genomic_DNA"/>
</dbReference>
<dbReference type="KEGG" id="haz:A9404_02880"/>
<sequence length="556" mass="60666">MNLIPSLRAYSGMDGLKRAIIPVAALFITFVCVLLALFEPWWLLGLMVTLPLLALGAYDATQRQWTITRNYPVAARIRWLFFDLRPYLRAYIVEGDEEGKPYSYEARRLIHARADGTSDVHPFGTQRDVHADEYYWLSHSISPAKDTEQDPRVRIGTDQCRHPYAASVLNISAMSFGALSAAAVEALNKGAAIGGFYQDTGEGGISPYHRKHGGDLVWEIGSGYFGCRDESGNFDPELFREQARIDQVKMTEIKLSQGAKPGHGGLLPAAKVTKEIAETRRVPVGEDCLSPRGHSAFSTPIELVEFAASMRELSGGKPVGIKLCVGQIHEVMAIMKAMLKTGILLDFIVVDGAEGGTGAAPLELSNHMGMPLQDGLVVVRNALVGTGLHDKIRLGASGKIYSAVGLAECLAIGADWCNAARAFMFSIGCIQAQRCHTGTCPTGITTQDPRRQHGLVVDVQSQRAANFHAKTLEALAEMTAAAGLRHPGDLQPHHVFHRINAQQSRPVDRVWQFVPENALIDAPEDTPYAHWWAAADPGSFAPAIDLDLVRNRAPRH</sequence>
<feature type="transmembrane region" description="Helical" evidence="3">
    <location>
        <begin position="20"/>
        <end position="38"/>
    </location>
</feature>
<dbReference type="AlphaFoldDB" id="A0A191ZF15"/>
<name>A0A191ZF15_9GAMM</name>
<dbReference type="InterPro" id="IPR002932">
    <property type="entry name" value="Glu_synthdom"/>
</dbReference>
<dbReference type="Gene3D" id="3.20.20.70">
    <property type="entry name" value="Aldolase class I"/>
    <property type="match status" value="1"/>
</dbReference>
<keyword evidence="3" id="KW-0472">Membrane</keyword>